<evidence type="ECO:0000256" key="1">
    <source>
        <dbReference type="SAM" id="Phobius"/>
    </source>
</evidence>
<dbReference type="AlphaFoldDB" id="A0AAV6L6V4"/>
<evidence type="ECO:0000313" key="3">
    <source>
        <dbReference type="Proteomes" id="UP000823749"/>
    </source>
</evidence>
<feature type="transmembrane region" description="Helical" evidence="1">
    <location>
        <begin position="31"/>
        <end position="51"/>
    </location>
</feature>
<keyword evidence="3" id="KW-1185">Reference proteome</keyword>
<keyword evidence="1" id="KW-0812">Transmembrane</keyword>
<keyword evidence="1" id="KW-1133">Transmembrane helix</keyword>
<accession>A0AAV6L6V4</accession>
<dbReference type="Proteomes" id="UP000823749">
    <property type="component" value="Chromosome 2"/>
</dbReference>
<protein>
    <submittedName>
        <fullName evidence="2">Uncharacterized protein</fullName>
    </submittedName>
</protein>
<keyword evidence="1" id="KW-0472">Membrane</keyword>
<gene>
    <name evidence="2" type="ORF">RHGRI_003842</name>
</gene>
<dbReference type="EMBL" id="JACTNZ010000002">
    <property type="protein sequence ID" value="KAG5560646.1"/>
    <property type="molecule type" value="Genomic_DNA"/>
</dbReference>
<evidence type="ECO:0000313" key="2">
    <source>
        <dbReference type="EMBL" id="KAG5560646.1"/>
    </source>
</evidence>
<organism evidence="2 3">
    <name type="scientific">Rhododendron griersonianum</name>
    <dbReference type="NCBI Taxonomy" id="479676"/>
    <lineage>
        <taxon>Eukaryota</taxon>
        <taxon>Viridiplantae</taxon>
        <taxon>Streptophyta</taxon>
        <taxon>Embryophyta</taxon>
        <taxon>Tracheophyta</taxon>
        <taxon>Spermatophyta</taxon>
        <taxon>Magnoliopsida</taxon>
        <taxon>eudicotyledons</taxon>
        <taxon>Gunneridae</taxon>
        <taxon>Pentapetalae</taxon>
        <taxon>asterids</taxon>
        <taxon>Ericales</taxon>
        <taxon>Ericaceae</taxon>
        <taxon>Ericoideae</taxon>
        <taxon>Rhodoreae</taxon>
        <taxon>Rhododendron</taxon>
    </lineage>
</organism>
<reference evidence="2" key="1">
    <citation type="submission" date="2020-08" db="EMBL/GenBank/DDBJ databases">
        <title>Plant Genome Project.</title>
        <authorList>
            <person name="Zhang R.-G."/>
        </authorList>
    </citation>
    <scope>NUCLEOTIDE SEQUENCE</scope>
    <source>
        <strain evidence="2">WSP0</strain>
        <tissue evidence="2">Leaf</tissue>
    </source>
</reference>
<proteinExistence type="predicted"/>
<comment type="caution">
    <text evidence="2">The sequence shown here is derived from an EMBL/GenBank/DDBJ whole genome shotgun (WGS) entry which is preliminary data.</text>
</comment>
<sequence length="97" mass="11033">MNCDIEVNLAISVIERPLDLRNSSLGKRDFWGSRIITGGYFVMALEIWVWVNPWFLKNAKTESGLSGVSNLTYLAAERAFSGDNPHEFMRYVTVNEC</sequence>
<name>A0AAV6L6V4_9ERIC</name>